<protein>
    <submittedName>
        <fullName evidence="1">Uncharacterized protein</fullName>
    </submittedName>
</protein>
<dbReference type="Proteomes" id="UP000005867">
    <property type="component" value="Chromosome"/>
</dbReference>
<evidence type="ECO:0000313" key="1">
    <source>
        <dbReference type="EMBL" id="AET32729.1"/>
    </source>
</evidence>
<accession>G7VDE4</accession>
<sequence length="154" mass="17584">MLTFKKGGVVESMRIERTGQPVSKLLQLLEEDLKRDDIIYAERVPAPKPGEKYREVVSRFLKEFGIATVYIKVRSPVFERRYVVSAKYDWAVGGVVEGWVVEGGVVKIYEPIAISISDMEKALDYYGDAFWKAEERLLSKKMAEAYTEEKPPAD</sequence>
<name>G7VDE4_9CREN</name>
<gene>
    <name evidence="1" type="ORF">P186_1300</name>
</gene>
<dbReference type="HOGENOM" id="CLU_1801767_0_0_2"/>
<evidence type="ECO:0000313" key="2">
    <source>
        <dbReference type="Proteomes" id="UP000005867"/>
    </source>
</evidence>
<dbReference type="BioCyc" id="PSP1104324:GJSN-1274-MONOMER"/>
<keyword evidence="2" id="KW-1185">Reference proteome</keyword>
<dbReference type="STRING" id="1104324.P186_1300"/>
<reference evidence="1 2" key="1">
    <citation type="journal article" date="2012" name="J. Bacteriol.">
        <title>Complete genome sequence of strain 1860, a crenarchaeon of the genus pyrobaculum able to grow with various electron acceptors.</title>
        <authorList>
            <person name="Mardanov A.V."/>
            <person name="Gumerov V.M."/>
            <person name="Slobodkina G.B."/>
            <person name="Beletsky A.V."/>
            <person name="Bonch-Osmolovskaya E.A."/>
            <person name="Ravin N.V."/>
            <person name="Skryabin K.G."/>
        </authorList>
    </citation>
    <scope>NUCLEOTIDE SEQUENCE [LARGE SCALE GENOMIC DNA]</scope>
    <source>
        <strain evidence="1 2">1860</strain>
    </source>
</reference>
<proteinExistence type="predicted"/>
<dbReference type="EMBL" id="CP003098">
    <property type="protein sequence ID" value="AET32729.1"/>
    <property type="molecule type" value="Genomic_DNA"/>
</dbReference>
<dbReference type="KEGG" id="pyr:P186_1300"/>
<dbReference type="AlphaFoldDB" id="G7VDE4"/>
<dbReference type="eggNOG" id="arCOG05683">
    <property type="taxonomic scope" value="Archaea"/>
</dbReference>
<organism evidence="1 2">
    <name type="scientific">Pyrobaculum ferrireducens</name>
    <dbReference type="NCBI Taxonomy" id="1104324"/>
    <lineage>
        <taxon>Archaea</taxon>
        <taxon>Thermoproteota</taxon>
        <taxon>Thermoprotei</taxon>
        <taxon>Thermoproteales</taxon>
        <taxon>Thermoproteaceae</taxon>
        <taxon>Pyrobaculum</taxon>
    </lineage>
</organism>